<keyword evidence="1" id="KW-1133">Transmembrane helix</keyword>
<reference evidence="3 4" key="1">
    <citation type="submission" date="2018-09" db="EMBL/GenBank/DDBJ databases">
        <title>Acidovorax cavernicola nov. sp. isolated from Gruta de las Maravillas (Aracena, Spain).</title>
        <authorList>
            <person name="Jurado V."/>
            <person name="Gutierrez-Patricio S."/>
            <person name="Gonzalez-Pimentel J.L."/>
            <person name="Miller A.Z."/>
            <person name="Laiz L."/>
            <person name="Saiz-Jimenez C."/>
        </authorList>
    </citation>
    <scope>NUCLEOTIDE SEQUENCE [LARGE SCALE GENOMIC DNA]</scope>
    <source>
        <strain evidence="3 4">1011MAR4D40.2</strain>
    </source>
</reference>
<feature type="domain" description="CAAX prenyl protease 2/Lysostaphin resistance protein A-like" evidence="2">
    <location>
        <begin position="122"/>
        <end position="212"/>
    </location>
</feature>
<feature type="transmembrane region" description="Helical" evidence="1">
    <location>
        <begin position="34"/>
        <end position="52"/>
    </location>
</feature>
<dbReference type="AlphaFoldDB" id="A0A9X8CY57"/>
<dbReference type="Pfam" id="PF02517">
    <property type="entry name" value="Rce1-like"/>
    <property type="match status" value="1"/>
</dbReference>
<dbReference type="GO" id="GO:0004175">
    <property type="term" value="F:endopeptidase activity"/>
    <property type="evidence" value="ECO:0007669"/>
    <property type="project" value="UniProtKB-ARBA"/>
</dbReference>
<dbReference type="InterPro" id="IPR003675">
    <property type="entry name" value="Rce1/LyrA-like_dom"/>
</dbReference>
<dbReference type="GO" id="GO:0008237">
    <property type="term" value="F:metallopeptidase activity"/>
    <property type="evidence" value="ECO:0007669"/>
    <property type="project" value="UniProtKB-KW"/>
</dbReference>
<keyword evidence="3" id="KW-0645">Protease</keyword>
<comment type="caution">
    <text evidence="3">The sequence shown here is derived from an EMBL/GenBank/DDBJ whole genome shotgun (WGS) entry which is preliminary data.</text>
</comment>
<name>A0A9X8CY57_9BURK</name>
<keyword evidence="1" id="KW-0812">Transmembrane</keyword>
<feature type="non-terminal residue" evidence="3">
    <location>
        <position position="217"/>
    </location>
</feature>
<feature type="transmembrane region" description="Helical" evidence="1">
    <location>
        <begin position="72"/>
        <end position="93"/>
    </location>
</feature>
<sequence>MGFRAGQWAWLMASVIAGFLLLVLVPATSFQAQLFTRLLFVAIPLGTLLWLAGRHASALFGRMSAGDAGVTALAAVLSILSALLAALVVQRFAPVAPNPLAVDAARMSAPDLVLNLLSTAPQLLGEELLTILPFLALLRWTSVKFGLARRYAIALALLGSTIIFCAAHLPTYHWNWAQCFGVIGASRVVLTSAYIVTRKLWVPAGAHILTDWTEFST</sequence>
<keyword evidence="3" id="KW-0378">Hydrolase</keyword>
<keyword evidence="1" id="KW-0472">Membrane</keyword>
<feature type="transmembrane region" description="Helical" evidence="1">
    <location>
        <begin position="7"/>
        <end position="28"/>
    </location>
</feature>
<feature type="transmembrane region" description="Helical" evidence="1">
    <location>
        <begin position="150"/>
        <end position="169"/>
    </location>
</feature>
<organism evidence="3 4">
    <name type="scientific">Acidovorax cavernicola</name>
    <dbReference type="NCBI Taxonomy" id="1675792"/>
    <lineage>
        <taxon>Bacteria</taxon>
        <taxon>Pseudomonadati</taxon>
        <taxon>Pseudomonadota</taxon>
        <taxon>Betaproteobacteria</taxon>
        <taxon>Burkholderiales</taxon>
        <taxon>Comamonadaceae</taxon>
        <taxon>Acidovorax</taxon>
    </lineage>
</organism>
<gene>
    <name evidence="3" type="ORF">D3H34_32125</name>
</gene>
<dbReference type="GO" id="GO:0080120">
    <property type="term" value="P:CAAX-box protein maturation"/>
    <property type="evidence" value="ECO:0007669"/>
    <property type="project" value="UniProtKB-ARBA"/>
</dbReference>
<dbReference type="Proteomes" id="UP000265619">
    <property type="component" value="Unassembled WGS sequence"/>
</dbReference>
<evidence type="ECO:0000259" key="2">
    <source>
        <dbReference type="Pfam" id="PF02517"/>
    </source>
</evidence>
<keyword evidence="3" id="KW-0482">Metalloprotease</keyword>
<dbReference type="EMBL" id="QXMN01000169">
    <property type="protein sequence ID" value="RIX71307.1"/>
    <property type="molecule type" value="Genomic_DNA"/>
</dbReference>
<feature type="transmembrane region" description="Helical" evidence="1">
    <location>
        <begin position="175"/>
        <end position="196"/>
    </location>
</feature>
<evidence type="ECO:0000256" key="1">
    <source>
        <dbReference type="SAM" id="Phobius"/>
    </source>
</evidence>
<protein>
    <submittedName>
        <fullName evidence="3">CPBP family intramembrane metalloprotease</fullName>
    </submittedName>
</protein>
<evidence type="ECO:0000313" key="3">
    <source>
        <dbReference type="EMBL" id="RIX71307.1"/>
    </source>
</evidence>
<evidence type="ECO:0000313" key="4">
    <source>
        <dbReference type="Proteomes" id="UP000265619"/>
    </source>
</evidence>
<accession>A0A9X8CY57</accession>
<keyword evidence="4" id="KW-1185">Reference proteome</keyword>
<proteinExistence type="predicted"/>